<evidence type="ECO:0000256" key="1">
    <source>
        <dbReference type="ARBA" id="ARBA00022614"/>
    </source>
</evidence>
<dbReference type="RefSeq" id="XP_001023474.2">
    <property type="nucleotide sequence ID" value="XM_001023474.2"/>
</dbReference>
<dbReference type="InterPro" id="IPR052574">
    <property type="entry name" value="CDIRP"/>
</dbReference>
<dbReference type="Gene3D" id="3.80.10.10">
    <property type="entry name" value="Ribonuclease Inhibitor"/>
    <property type="match status" value="2"/>
</dbReference>
<feature type="region of interest" description="Disordered" evidence="3">
    <location>
        <begin position="1080"/>
        <end position="1112"/>
    </location>
</feature>
<keyword evidence="2" id="KW-0677">Repeat</keyword>
<keyword evidence="1" id="KW-0433">Leucine-rich repeat</keyword>
<feature type="region of interest" description="Disordered" evidence="3">
    <location>
        <begin position="913"/>
        <end position="951"/>
    </location>
</feature>
<evidence type="ECO:0000256" key="3">
    <source>
        <dbReference type="SAM" id="MobiDB-lite"/>
    </source>
</evidence>
<dbReference type="GO" id="GO:0031028">
    <property type="term" value="P:septation initiation signaling"/>
    <property type="evidence" value="ECO:0007669"/>
    <property type="project" value="TreeGrafter"/>
</dbReference>
<feature type="compositionally biased region" description="Low complexity" evidence="3">
    <location>
        <begin position="1100"/>
        <end position="1111"/>
    </location>
</feature>
<dbReference type="SUPFAM" id="SSF52058">
    <property type="entry name" value="L domain-like"/>
    <property type="match status" value="1"/>
</dbReference>
<evidence type="ECO:0000313" key="5">
    <source>
        <dbReference type="Proteomes" id="UP000009168"/>
    </source>
</evidence>
<dbReference type="GO" id="GO:0035591">
    <property type="term" value="F:signaling adaptor activity"/>
    <property type="evidence" value="ECO:0007669"/>
    <property type="project" value="TreeGrafter"/>
</dbReference>
<feature type="compositionally biased region" description="Polar residues" evidence="3">
    <location>
        <begin position="919"/>
        <end position="930"/>
    </location>
</feature>
<dbReference type="Proteomes" id="UP000009168">
    <property type="component" value="Unassembled WGS sequence"/>
</dbReference>
<dbReference type="EMBL" id="GG662495">
    <property type="protein sequence ID" value="EAS03229.2"/>
    <property type="molecule type" value="Genomic_DNA"/>
</dbReference>
<dbReference type="OrthoDB" id="5954088at2759"/>
<name>I7MHS6_TETTS</name>
<dbReference type="InParanoid" id="I7MHS6"/>
<evidence type="ECO:0008006" key="6">
    <source>
        <dbReference type="Google" id="ProtNLM"/>
    </source>
</evidence>
<dbReference type="GO" id="GO:1902412">
    <property type="term" value="P:regulation of mitotic cytokinesis"/>
    <property type="evidence" value="ECO:0007669"/>
    <property type="project" value="TreeGrafter"/>
</dbReference>
<evidence type="ECO:0000313" key="4">
    <source>
        <dbReference type="EMBL" id="EAS03229.2"/>
    </source>
</evidence>
<dbReference type="InterPro" id="IPR001611">
    <property type="entry name" value="Leu-rich_rpt"/>
</dbReference>
<protein>
    <recommendedName>
        <fullName evidence="6">Leucine rich repeat protein</fullName>
    </recommendedName>
</protein>
<proteinExistence type="predicted"/>
<dbReference type="SMART" id="SM00365">
    <property type="entry name" value="LRR_SD22"/>
    <property type="match status" value="5"/>
</dbReference>
<gene>
    <name evidence="4" type="ORF">TTHERM_00535650</name>
</gene>
<organism evidence="4 5">
    <name type="scientific">Tetrahymena thermophila (strain SB210)</name>
    <dbReference type="NCBI Taxonomy" id="312017"/>
    <lineage>
        <taxon>Eukaryota</taxon>
        <taxon>Sar</taxon>
        <taxon>Alveolata</taxon>
        <taxon>Ciliophora</taxon>
        <taxon>Intramacronucleata</taxon>
        <taxon>Oligohymenophorea</taxon>
        <taxon>Hymenostomatida</taxon>
        <taxon>Tetrahymenina</taxon>
        <taxon>Tetrahymenidae</taxon>
        <taxon>Tetrahymena</taxon>
    </lineage>
</organism>
<dbReference type="KEGG" id="tet:TTHERM_00535650"/>
<dbReference type="GeneID" id="7826569"/>
<feature type="compositionally biased region" description="Polar residues" evidence="3">
    <location>
        <begin position="938"/>
        <end position="951"/>
    </location>
</feature>
<keyword evidence="5" id="KW-1185">Reference proteome</keyword>
<dbReference type="STRING" id="312017.I7MHS6"/>
<dbReference type="PANTHER" id="PTHR47566">
    <property type="match status" value="1"/>
</dbReference>
<dbReference type="eggNOG" id="KOG0619">
    <property type="taxonomic scope" value="Eukaryota"/>
</dbReference>
<reference evidence="5" key="1">
    <citation type="journal article" date="2006" name="PLoS Biol.">
        <title>Macronuclear genome sequence of the ciliate Tetrahymena thermophila, a model eukaryote.</title>
        <authorList>
            <person name="Eisen J.A."/>
            <person name="Coyne R.S."/>
            <person name="Wu M."/>
            <person name="Wu D."/>
            <person name="Thiagarajan M."/>
            <person name="Wortman J.R."/>
            <person name="Badger J.H."/>
            <person name="Ren Q."/>
            <person name="Amedeo P."/>
            <person name="Jones K.M."/>
            <person name="Tallon L.J."/>
            <person name="Delcher A.L."/>
            <person name="Salzberg S.L."/>
            <person name="Silva J.C."/>
            <person name="Haas B.J."/>
            <person name="Majoros W.H."/>
            <person name="Farzad M."/>
            <person name="Carlton J.M."/>
            <person name="Smith R.K. Jr."/>
            <person name="Garg J."/>
            <person name="Pearlman R.E."/>
            <person name="Karrer K.M."/>
            <person name="Sun L."/>
            <person name="Manning G."/>
            <person name="Elde N.C."/>
            <person name="Turkewitz A.P."/>
            <person name="Asai D.J."/>
            <person name="Wilkes D.E."/>
            <person name="Wang Y."/>
            <person name="Cai H."/>
            <person name="Collins K."/>
            <person name="Stewart B.A."/>
            <person name="Lee S.R."/>
            <person name="Wilamowska K."/>
            <person name="Weinberg Z."/>
            <person name="Ruzzo W.L."/>
            <person name="Wloga D."/>
            <person name="Gaertig J."/>
            <person name="Frankel J."/>
            <person name="Tsao C.-C."/>
            <person name="Gorovsky M.A."/>
            <person name="Keeling P.J."/>
            <person name="Waller R.F."/>
            <person name="Patron N.J."/>
            <person name="Cherry J.M."/>
            <person name="Stover N.A."/>
            <person name="Krieger C.J."/>
            <person name="del Toro C."/>
            <person name="Ryder H.F."/>
            <person name="Williamson S.C."/>
            <person name="Barbeau R.A."/>
            <person name="Hamilton E.P."/>
            <person name="Orias E."/>
        </authorList>
    </citation>
    <scope>NUCLEOTIDE SEQUENCE [LARGE SCALE GENOMIC DNA]</scope>
    <source>
        <strain evidence="5">SB210</strain>
    </source>
</reference>
<accession>I7MHS6</accession>
<dbReference type="InterPro" id="IPR032675">
    <property type="entry name" value="LRR_dom_sf"/>
</dbReference>
<sequence>MSEILNDQLTDPSSSSVFNSTSQYDSSSIVIHPYNQQNLKSINQAYNTFDTQTVDINNNNPIKITENFESIDYLQYSADTLTQQATNKQGLITESQQIKYQKLQDLPDFRQQKLNSFNQQNLNCQFIENQSNLISDTTISQSNSKIISDDESDYNFHHHITTKDLSNQRIETFPDASILEGQYQRLDLSKNELSRMNKNIPNGVNQLILNDNRFAFLTNIQGSSLTLIELKNNRLISVQGIKVCQNLRYLDVSNNFLSDDQLEDLKELKNLETLLMRHNHLKDESIVDHFHENKSLKTLDISQNDLEDIVIQQNCYIKKLYLQQNKIESFKVINNLTNKWKETQPKIFIQKIDISHNGLQYFDAKYLISLRDLLSSDNSLLDLDLSNNLKIKKIDLNRNQLSNIKFKENEIYLKMKQLFISSNRIVKISFISQHLQALEDLDISYNNIDDHNHFFDNISKLKNLMKLNMEGNPFDQEAKLIQKSLEQKERNYYKSNDIQQIYQEVNDQDQYQKPKISLSPFETNKEESKILNSHFTSVSNRKIQFQYNSQDNNSNLLNCQLSPDIFKSIDQQYITQKSDIQQSLDQSTYLNSKKNMEESVSQNQNSSQNIDQDTKNLQNSNHFKKEKKEIQCINEEEEEANLRDGNQKQNDIFQQKLFYEQAFESNLFKKKINQSQDQQQYESEAKILNDKLNFSIIDEEEFSYKNLKSKRGENFSQIEIDNQNQTNQTFRKKYSTNKFSQIDTNRSELDNTNDNNQFKKYSNNCQSTELLKDKIFHKSVNQNQQFDQSQKENNLNYSNRTFNEIDEEDRQLKLAIETMESSLTDGSLLSEITNEMNREYRKNLNQLKEYYKDRKSKKSLRKEDGETLLLMNQTLMQKIIHKLGDDPNLLQNPYYIKCKQLLEQNFQTFEPSLDKNKSKFNSKNEQIQNKSIHKKQQARSANDQTNATSKTDFICSPKFQQDMENYFQNDQFPQDIKNNQTVNLEHKHSSRNTSIRTERQQMNLNQNEQINNQMQYVKAQNTLPENQVQHYGNNKILFQDESCQNQGIQQNQHFVSNTGIQSSSLMSTQEQASSLFLNNNCNQNRNAHKKQTDQSYYQHSRNNSNSNSTNNYKEQSLFESSNIQNDYLCSQPLFSDSSQIPVITNNSPFINNINKKLYSQSSRLPSYEVEQQNKLTYIQQQQNQTCRLFSNERNKTNQIYKNNNNQNQVNSFYTQNQDSNFNIFISEEEFFKVFQEYLIADDLNNKCFSNNKQSLTVRKKFIKLIIREVLSNCDVYYSTSTIEQIIQNIMPFVENVENVRFDQLYNIFNKNLQSYSDQFAYNNTECITKSQHESGYVCDTQQERINSQLQSQQEKLEDRIKTPPQIITFRGKKYEIGSAYPISYF</sequence>
<dbReference type="PANTHER" id="PTHR47566:SF1">
    <property type="entry name" value="PROTEIN NUD1"/>
    <property type="match status" value="1"/>
</dbReference>
<feature type="region of interest" description="Disordered" evidence="3">
    <location>
        <begin position="595"/>
        <end position="623"/>
    </location>
</feature>
<evidence type="ECO:0000256" key="2">
    <source>
        <dbReference type="ARBA" id="ARBA00022737"/>
    </source>
</evidence>
<dbReference type="PROSITE" id="PS51450">
    <property type="entry name" value="LRR"/>
    <property type="match status" value="1"/>
</dbReference>